<dbReference type="HOGENOM" id="CLU_1846288_0_0_1"/>
<reference evidence="1 2" key="1">
    <citation type="submission" date="2014-04" db="EMBL/GenBank/DDBJ databases">
        <authorList>
            <consortium name="DOE Joint Genome Institute"/>
            <person name="Kuo A."/>
            <person name="Kohler A."/>
            <person name="Nagy L.G."/>
            <person name="Floudas D."/>
            <person name="Copeland A."/>
            <person name="Barry K.W."/>
            <person name="Cichocki N."/>
            <person name="Veneault-Fourrey C."/>
            <person name="LaButti K."/>
            <person name="Lindquist E.A."/>
            <person name="Lipzen A."/>
            <person name="Lundell T."/>
            <person name="Morin E."/>
            <person name="Murat C."/>
            <person name="Sun H."/>
            <person name="Tunlid A."/>
            <person name="Henrissat B."/>
            <person name="Grigoriev I.V."/>
            <person name="Hibbett D.S."/>
            <person name="Martin F."/>
            <person name="Nordberg H.P."/>
            <person name="Cantor M.N."/>
            <person name="Hua S.X."/>
        </authorList>
    </citation>
    <scope>NUCLEOTIDE SEQUENCE [LARGE SCALE GENOMIC DNA]</scope>
    <source>
        <strain evidence="1 2">Foug A</strain>
    </source>
</reference>
<organism evidence="1 2">
    <name type="scientific">Scleroderma citrinum Foug A</name>
    <dbReference type="NCBI Taxonomy" id="1036808"/>
    <lineage>
        <taxon>Eukaryota</taxon>
        <taxon>Fungi</taxon>
        <taxon>Dikarya</taxon>
        <taxon>Basidiomycota</taxon>
        <taxon>Agaricomycotina</taxon>
        <taxon>Agaricomycetes</taxon>
        <taxon>Agaricomycetidae</taxon>
        <taxon>Boletales</taxon>
        <taxon>Sclerodermatineae</taxon>
        <taxon>Sclerodermataceae</taxon>
        <taxon>Scleroderma</taxon>
    </lineage>
</organism>
<name>A0A0C3DU21_9AGAM</name>
<dbReference type="AlphaFoldDB" id="A0A0C3DU21"/>
<evidence type="ECO:0000313" key="1">
    <source>
        <dbReference type="EMBL" id="KIM64095.1"/>
    </source>
</evidence>
<protein>
    <submittedName>
        <fullName evidence="1">Uncharacterized protein</fullName>
    </submittedName>
</protein>
<accession>A0A0C3DU21</accession>
<dbReference type="Proteomes" id="UP000053989">
    <property type="component" value="Unassembled WGS sequence"/>
</dbReference>
<dbReference type="EMBL" id="KN822030">
    <property type="protein sequence ID" value="KIM64095.1"/>
    <property type="molecule type" value="Genomic_DNA"/>
</dbReference>
<gene>
    <name evidence="1" type="ORF">SCLCIDRAFT_657082</name>
</gene>
<sequence length="139" mass="15166">MLVQTPLDPPSQTVACAESPVNPLPPSVPSITPIQSHTAHPDHPWLQAILELPDCPPLLHNVDSGMVPTFSKHMPESIQQVVRVIPVGCRFPPVLVFQSPVQSGFFAFFGATGPRLVFKILQTCTTTTTTTHNWLHMVA</sequence>
<dbReference type="InParanoid" id="A0A0C3DU21"/>
<reference evidence="2" key="2">
    <citation type="submission" date="2015-01" db="EMBL/GenBank/DDBJ databases">
        <title>Evolutionary Origins and Diversification of the Mycorrhizal Mutualists.</title>
        <authorList>
            <consortium name="DOE Joint Genome Institute"/>
            <consortium name="Mycorrhizal Genomics Consortium"/>
            <person name="Kohler A."/>
            <person name="Kuo A."/>
            <person name="Nagy L.G."/>
            <person name="Floudas D."/>
            <person name="Copeland A."/>
            <person name="Barry K.W."/>
            <person name="Cichocki N."/>
            <person name="Veneault-Fourrey C."/>
            <person name="LaButti K."/>
            <person name="Lindquist E.A."/>
            <person name="Lipzen A."/>
            <person name="Lundell T."/>
            <person name="Morin E."/>
            <person name="Murat C."/>
            <person name="Riley R."/>
            <person name="Ohm R."/>
            <person name="Sun H."/>
            <person name="Tunlid A."/>
            <person name="Henrissat B."/>
            <person name="Grigoriev I.V."/>
            <person name="Hibbett D.S."/>
            <person name="Martin F."/>
        </authorList>
    </citation>
    <scope>NUCLEOTIDE SEQUENCE [LARGE SCALE GENOMIC DNA]</scope>
    <source>
        <strain evidence="2">Foug A</strain>
    </source>
</reference>
<keyword evidence="2" id="KW-1185">Reference proteome</keyword>
<proteinExistence type="predicted"/>
<evidence type="ECO:0000313" key="2">
    <source>
        <dbReference type="Proteomes" id="UP000053989"/>
    </source>
</evidence>